<dbReference type="Pfam" id="PF00449">
    <property type="entry name" value="Urease_alpha"/>
    <property type="match status" value="1"/>
</dbReference>
<feature type="binding site" description="via carbamate group" evidence="7">
    <location>
        <position position="188"/>
    </location>
    <ligand>
        <name>Ni(2+)</name>
        <dbReference type="ChEBI" id="CHEBI:49786"/>
        <label>1</label>
    </ligand>
</feature>
<organism evidence="12 13">
    <name type="scientific">Streptomyces virginiae</name>
    <name type="common">Streptomyces cinnamonensis</name>
    <dbReference type="NCBI Taxonomy" id="1961"/>
    <lineage>
        <taxon>Bacteria</taxon>
        <taxon>Bacillati</taxon>
        <taxon>Actinomycetota</taxon>
        <taxon>Actinomycetes</taxon>
        <taxon>Kitasatosporales</taxon>
        <taxon>Streptomycetaceae</taxon>
        <taxon>Streptomyces</taxon>
    </lineage>
</organism>
<dbReference type="HAMAP" id="MF_01953">
    <property type="entry name" value="Urease_alpha"/>
    <property type="match status" value="1"/>
</dbReference>
<name>A0ABQ3NTX1_STRVG</name>
<feature type="binding site" description="via carbamate group" evidence="7">
    <location>
        <position position="188"/>
    </location>
    <ligand>
        <name>Ni(2+)</name>
        <dbReference type="ChEBI" id="CHEBI:49786"/>
        <label>2</label>
    </ligand>
</feature>
<feature type="domain" description="Urease" evidence="11">
    <location>
        <begin position="100"/>
        <end position="478"/>
    </location>
</feature>
<feature type="binding site" evidence="7 8">
    <location>
        <position position="190"/>
    </location>
    <ligand>
        <name>substrate</name>
    </ligand>
</feature>
<gene>
    <name evidence="12" type="primary">ureC1_2</name>
    <name evidence="7" type="synonym">ureC</name>
    <name evidence="12" type="ORF">Scinn_56890</name>
</gene>
<reference evidence="13" key="1">
    <citation type="submission" date="2020-09" db="EMBL/GenBank/DDBJ databases">
        <title>Whole genome shotgun sequence of Streptomyces cinnamonensis NBRC 15873.</title>
        <authorList>
            <person name="Komaki H."/>
            <person name="Tamura T."/>
        </authorList>
    </citation>
    <scope>NUCLEOTIDE SEQUENCE [LARGE SCALE GENOMIC DNA]</scope>
    <source>
        <strain evidence="13">NBRC 15873</strain>
    </source>
</reference>
<dbReference type="PROSITE" id="PS00145">
    <property type="entry name" value="UREASE_2"/>
    <property type="match status" value="1"/>
</dbReference>
<evidence type="ECO:0000256" key="3">
    <source>
        <dbReference type="ARBA" id="ARBA00022596"/>
    </source>
</evidence>
<feature type="active site" description="Proton donor" evidence="7 8">
    <location>
        <position position="291"/>
    </location>
</feature>
<dbReference type="InterPro" id="IPR011612">
    <property type="entry name" value="Urease_alpha_N_dom"/>
</dbReference>
<evidence type="ECO:0000256" key="5">
    <source>
        <dbReference type="ARBA" id="ARBA00022801"/>
    </source>
</evidence>
<dbReference type="PROSITE" id="PS51368">
    <property type="entry name" value="UREASE_3"/>
    <property type="match status" value="1"/>
</dbReference>
<comment type="subunit">
    <text evidence="7">May form a heterohexamer of 3 UreC (alpha) and 3 UreAB (gamma/beta) subunits. May also form a heterotrimer of UreA (gamma), UreB (beta) and UreC (alpha) subunits. Three heterotrimers associate to form the active enzyme.</text>
</comment>
<evidence type="ECO:0000256" key="7">
    <source>
        <dbReference type="HAMAP-Rule" id="MF_01953"/>
    </source>
</evidence>
<dbReference type="Proteomes" id="UP000660554">
    <property type="component" value="Unassembled WGS sequence"/>
</dbReference>
<keyword evidence="3 7" id="KW-0533">Nickel</keyword>
<comment type="catalytic activity">
    <reaction evidence="6 7">
        <text>urea + 2 H2O + H(+) = hydrogencarbonate + 2 NH4(+)</text>
        <dbReference type="Rhea" id="RHEA:20557"/>
        <dbReference type="ChEBI" id="CHEBI:15377"/>
        <dbReference type="ChEBI" id="CHEBI:15378"/>
        <dbReference type="ChEBI" id="CHEBI:16199"/>
        <dbReference type="ChEBI" id="CHEBI:17544"/>
        <dbReference type="ChEBI" id="CHEBI:28938"/>
        <dbReference type="EC" id="3.5.1.5"/>
    </reaction>
</comment>
<evidence type="ECO:0000256" key="8">
    <source>
        <dbReference type="PROSITE-ProRule" id="PRU00700"/>
    </source>
</evidence>
<dbReference type="InterPro" id="IPR050112">
    <property type="entry name" value="Urease_alpha_subunit"/>
</dbReference>
<evidence type="ECO:0000259" key="11">
    <source>
        <dbReference type="PROSITE" id="PS51368"/>
    </source>
</evidence>
<dbReference type="InterPro" id="IPR032466">
    <property type="entry name" value="Metal_Hydrolase"/>
</dbReference>
<evidence type="ECO:0000256" key="1">
    <source>
        <dbReference type="ARBA" id="ARBA00001948"/>
    </source>
</evidence>
<dbReference type="EMBL" id="BNDV01000014">
    <property type="protein sequence ID" value="GHI16226.1"/>
    <property type="molecule type" value="Genomic_DNA"/>
</dbReference>
<evidence type="ECO:0000256" key="6">
    <source>
        <dbReference type="ARBA" id="ARBA00047778"/>
    </source>
</evidence>
<feature type="compositionally biased region" description="Basic residues" evidence="10">
    <location>
        <begin position="197"/>
        <end position="259"/>
    </location>
</feature>
<comment type="caution">
    <text evidence="12">The sequence shown here is derived from an EMBL/GenBank/DDBJ whole genome shotgun (WGS) entry which is preliminary data.</text>
</comment>
<dbReference type="PRINTS" id="PR01752">
    <property type="entry name" value="UREASE"/>
</dbReference>
<dbReference type="InterPro" id="IPR006680">
    <property type="entry name" value="Amidohydro-rel"/>
</dbReference>
<dbReference type="Gene3D" id="2.30.40.10">
    <property type="entry name" value="Urease, subunit C, domain 1"/>
    <property type="match status" value="2"/>
</dbReference>
<accession>A0ABQ3NTX1</accession>
<proteinExistence type="inferred from homology"/>
<dbReference type="InterPro" id="IPR029754">
    <property type="entry name" value="Urease_Ni-bd"/>
</dbReference>
<dbReference type="SUPFAM" id="SSF51556">
    <property type="entry name" value="Metallo-dependent hydrolases"/>
    <property type="match status" value="1"/>
</dbReference>
<comment type="subcellular location">
    <subcellularLocation>
        <location evidence="7 8">Cytoplasm</location>
    </subcellularLocation>
</comment>
<evidence type="ECO:0000313" key="13">
    <source>
        <dbReference type="Proteomes" id="UP000660554"/>
    </source>
</evidence>
<comment type="caution">
    <text evidence="7">Lacks conserved residue(s) required for the propagation of feature annotation.</text>
</comment>
<comment type="pathway">
    <text evidence="2 7">Nitrogen metabolism; urea degradation; CO(2) and NH(3) from urea (urease route): step 1/1.</text>
</comment>
<feature type="modified residue" description="N6-carboxylysine" evidence="7">
    <location>
        <position position="188"/>
    </location>
</feature>
<keyword evidence="7 8" id="KW-0963">Cytoplasm</keyword>
<dbReference type="InterPro" id="IPR017951">
    <property type="entry name" value="Urease_asu_c"/>
</dbReference>
<feature type="binding site" evidence="7">
    <location>
        <position position="107"/>
    </location>
    <ligand>
        <name>Ni(2+)</name>
        <dbReference type="ChEBI" id="CHEBI:49786"/>
        <label>1</label>
    </ligand>
</feature>
<feature type="region of interest" description="Disordered" evidence="10">
    <location>
        <begin position="197"/>
        <end position="264"/>
    </location>
</feature>
<sequence>MAAPAAPATEAVFGGGKVIRESMGQARTTRAEGAPDTVITGVVILDHWGIVKADLGIRDGRICGIGKAGNPDTMDGVDPALVIGPETEIIAGNGKIVTAGAIDAHVHFISPTVIDEALASGITTLVGGGTGPAEGTKATTVTPGPWHLARMFAALESYPVNIGLLGKGNTTSREAMYSQLRGGALGFKIHEDWGATPRRHRRLPRRLRRDRRTGRHPHRHAQRGRLRRRHPRGHRRADHPLVPHRGRRRRARTRHHHRGLRAEHPAQLHQPTRPHTVNTVEEHLDMLMVCHHLNPAVPEDLAFAESRIRPSTIAAEDVLHDLGAISIISSDSQAMGRVGEVVLRTWQTAHVMKRRRGFLPGDGPADNHRARRYVAKYTINPAVAQGIARDVGSVETGKLADLVLWNPAFFGVKPELVIKGGQIAYAQMGDANASIPTPQPVLPRPMFGSHGRAPGLNSLNFTAQARTRRRPARTARTR</sequence>
<protein>
    <recommendedName>
        <fullName evidence="7">Urease subunit alpha</fullName>
        <ecNumber evidence="7">3.5.1.5</ecNumber>
    </recommendedName>
    <alternativeName>
        <fullName evidence="7">Urea amidohydrolase subunit alpha</fullName>
    </alternativeName>
</protein>
<dbReference type="PANTHER" id="PTHR43440">
    <property type="entry name" value="UREASE"/>
    <property type="match status" value="1"/>
</dbReference>
<evidence type="ECO:0000313" key="12">
    <source>
        <dbReference type="EMBL" id="GHI16226.1"/>
    </source>
</evidence>
<dbReference type="InterPro" id="IPR005848">
    <property type="entry name" value="Urease_asu"/>
</dbReference>
<keyword evidence="4 7" id="KW-0479">Metal-binding</keyword>
<dbReference type="Gene3D" id="3.20.20.140">
    <property type="entry name" value="Metal-dependent hydrolases"/>
    <property type="match status" value="2"/>
</dbReference>
<dbReference type="Pfam" id="PF01979">
    <property type="entry name" value="Amidohydro_1"/>
    <property type="match status" value="1"/>
</dbReference>
<dbReference type="InterPro" id="IPR011059">
    <property type="entry name" value="Metal-dep_hydrolase_composite"/>
</dbReference>
<feature type="binding site" evidence="7">
    <location>
        <position position="331"/>
    </location>
    <ligand>
        <name>Ni(2+)</name>
        <dbReference type="ChEBI" id="CHEBI:49786"/>
        <label>1</label>
    </ligand>
</feature>
<feature type="region of interest" description="Disordered" evidence="10">
    <location>
        <begin position="446"/>
        <end position="478"/>
    </location>
</feature>
<comment type="similarity">
    <text evidence="7 9">Belongs to the metallo-dependent hydrolases superfamily. Urease alpha subunit family.</text>
</comment>
<dbReference type="SUPFAM" id="SSF51338">
    <property type="entry name" value="Composite domain of metallo-dependent hydrolases"/>
    <property type="match status" value="1"/>
</dbReference>
<dbReference type="InterPro" id="IPR017950">
    <property type="entry name" value="Urease_AS"/>
</dbReference>
<evidence type="ECO:0000256" key="4">
    <source>
        <dbReference type="ARBA" id="ARBA00022723"/>
    </source>
</evidence>
<keyword evidence="5 7" id="KW-0378">Hydrolase</keyword>
<evidence type="ECO:0000256" key="2">
    <source>
        <dbReference type="ARBA" id="ARBA00004897"/>
    </source>
</evidence>
<feature type="compositionally biased region" description="Basic residues" evidence="10">
    <location>
        <begin position="466"/>
        <end position="478"/>
    </location>
</feature>
<dbReference type="PANTHER" id="PTHR43440:SF1">
    <property type="entry name" value="UREASE"/>
    <property type="match status" value="1"/>
</dbReference>
<comment type="PTM">
    <text evidence="7">Carboxylation allows a single lysine to coordinate two nickel ions.</text>
</comment>
<comment type="cofactor">
    <cofactor evidence="1">
        <name>Ni cation</name>
        <dbReference type="ChEBI" id="CHEBI:25516"/>
    </cofactor>
</comment>
<evidence type="ECO:0000256" key="10">
    <source>
        <dbReference type="SAM" id="MobiDB-lite"/>
    </source>
</evidence>
<keyword evidence="13" id="KW-1185">Reference proteome</keyword>
<dbReference type="PROSITE" id="PS01120">
    <property type="entry name" value="UREASE_1"/>
    <property type="match status" value="1"/>
</dbReference>
<feature type="binding site" evidence="7">
    <location>
        <position position="105"/>
    </location>
    <ligand>
        <name>Ni(2+)</name>
        <dbReference type="ChEBI" id="CHEBI:49786"/>
        <label>1</label>
    </ligand>
</feature>
<evidence type="ECO:0000256" key="9">
    <source>
        <dbReference type="RuleBase" id="RU004158"/>
    </source>
</evidence>
<dbReference type="EC" id="3.5.1.5" evidence="7"/>